<dbReference type="EMBL" id="SJPG01000001">
    <property type="protein sequence ID" value="TWT61824.1"/>
    <property type="molecule type" value="Genomic_DNA"/>
</dbReference>
<proteinExistence type="predicted"/>
<comment type="caution">
    <text evidence="1">The sequence shown here is derived from an EMBL/GenBank/DDBJ whole genome shotgun (WGS) entry which is preliminary data.</text>
</comment>
<dbReference type="AlphaFoldDB" id="A0A5C5XGB4"/>
<accession>A0A5C5XGB4</accession>
<reference evidence="1 2" key="1">
    <citation type="submission" date="2019-02" db="EMBL/GenBank/DDBJ databases">
        <title>Deep-cultivation of Planctomycetes and their phenomic and genomic characterization uncovers novel biology.</title>
        <authorList>
            <person name="Wiegand S."/>
            <person name="Jogler M."/>
            <person name="Boedeker C."/>
            <person name="Pinto D."/>
            <person name="Vollmers J."/>
            <person name="Rivas-Marin E."/>
            <person name="Kohn T."/>
            <person name="Peeters S.H."/>
            <person name="Heuer A."/>
            <person name="Rast P."/>
            <person name="Oberbeckmann S."/>
            <person name="Bunk B."/>
            <person name="Jeske O."/>
            <person name="Meyerdierks A."/>
            <person name="Storesund J.E."/>
            <person name="Kallscheuer N."/>
            <person name="Luecker S."/>
            <person name="Lage O.M."/>
            <person name="Pohl T."/>
            <person name="Merkel B.J."/>
            <person name="Hornburger P."/>
            <person name="Mueller R.-W."/>
            <person name="Bruemmer F."/>
            <person name="Labrenz M."/>
            <person name="Spormann A.M."/>
            <person name="Op Den Camp H."/>
            <person name="Overmann J."/>
            <person name="Amann R."/>
            <person name="Jetten M.S.M."/>
            <person name="Mascher T."/>
            <person name="Medema M.H."/>
            <person name="Devos D.P."/>
            <person name="Kaster A.-K."/>
            <person name="Ovreas L."/>
            <person name="Rohde M."/>
            <person name="Galperin M.Y."/>
            <person name="Jogler C."/>
        </authorList>
    </citation>
    <scope>NUCLEOTIDE SEQUENCE [LARGE SCALE GENOMIC DNA]</scope>
    <source>
        <strain evidence="1 2">Pan54</strain>
    </source>
</reference>
<sequence length="63" mass="7284">MKTADTQALTRNSRLTLFNLIPEKLQVKNKSKKIPDKMIIRDFTQQLKKLPQTENTGVLTSRL</sequence>
<organism evidence="1 2">
    <name type="scientific">Rubinisphaera italica</name>
    <dbReference type="NCBI Taxonomy" id="2527969"/>
    <lineage>
        <taxon>Bacteria</taxon>
        <taxon>Pseudomonadati</taxon>
        <taxon>Planctomycetota</taxon>
        <taxon>Planctomycetia</taxon>
        <taxon>Planctomycetales</taxon>
        <taxon>Planctomycetaceae</taxon>
        <taxon>Rubinisphaera</taxon>
    </lineage>
</organism>
<dbReference type="RefSeq" id="WP_146503766.1">
    <property type="nucleotide sequence ID" value="NZ_SJPG01000001.1"/>
</dbReference>
<dbReference type="Proteomes" id="UP000316095">
    <property type="component" value="Unassembled WGS sequence"/>
</dbReference>
<gene>
    <name evidence="1" type="ORF">Pan54_25610</name>
</gene>
<keyword evidence="2" id="KW-1185">Reference proteome</keyword>
<name>A0A5C5XGB4_9PLAN</name>
<evidence type="ECO:0000313" key="1">
    <source>
        <dbReference type="EMBL" id="TWT61824.1"/>
    </source>
</evidence>
<evidence type="ECO:0000313" key="2">
    <source>
        <dbReference type="Proteomes" id="UP000316095"/>
    </source>
</evidence>
<protein>
    <submittedName>
        <fullName evidence="1">Uncharacterized protein</fullName>
    </submittedName>
</protein>